<protein>
    <submittedName>
        <fullName evidence="1">Uncharacterized protein</fullName>
    </submittedName>
</protein>
<evidence type="ECO:0000313" key="1">
    <source>
        <dbReference type="EMBL" id="KUG05747.1"/>
    </source>
</evidence>
<proteinExistence type="predicted"/>
<organism evidence="1">
    <name type="scientific">hydrocarbon metagenome</name>
    <dbReference type="NCBI Taxonomy" id="938273"/>
    <lineage>
        <taxon>unclassified sequences</taxon>
        <taxon>metagenomes</taxon>
        <taxon>ecological metagenomes</taxon>
    </lineage>
</organism>
<sequence>MTRLTSWLKKNLSSFEPDDSLALNATRHLGRLEQAKLFSPEIEKMRTAEGRWYEGIAYEMFLTMALESDEIKAFALKGVDVPHGSRQRIRLGQNGIFYSRIGDITVRGNGQDLAEFDLLLLDQDDHVAFAEVVTSASDMKEFEQEIAYKRALLGYLFDQKDVTFLLVSSFDVSNYVVGRRLIRSPRTLNIQTASCEEIKSGIHQKNAGMNPRRPPRHEKLILARDIPLRHPFAYEQYHEIEKGRVFEWVASRENGGTRPDARDETGRLVKKILYGAMYPSAIRALCKEYEFSVRGERIAAGDIMDRYSKAVLATDLPGFDPIIYLRQRRKQEYLKMVMNGDGNFKFERYTPPKVGFFLWLESLQPLLGARISRSILQACTQERIKPHDSSGHKHKG</sequence>
<reference evidence="1" key="1">
    <citation type="journal article" date="2015" name="Proc. Natl. Acad. Sci. U.S.A.">
        <title>Networks of energetic and metabolic interactions define dynamics in microbial communities.</title>
        <authorList>
            <person name="Embree M."/>
            <person name="Liu J.K."/>
            <person name="Al-Bassam M.M."/>
            <person name="Zengler K."/>
        </authorList>
    </citation>
    <scope>NUCLEOTIDE SEQUENCE</scope>
</reference>
<dbReference type="AlphaFoldDB" id="A0A0W8EBE5"/>
<name>A0A0W8EBE5_9ZZZZ</name>
<dbReference type="EMBL" id="LNQE01001771">
    <property type="protein sequence ID" value="KUG05747.1"/>
    <property type="molecule type" value="Genomic_DNA"/>
</dbReference>
<gene>
    <name evidence="1" type="ORF">ASZ90_016815</name>
</gene>
<comment type="caution">
    <text evidence="1">The sequence shown here is derived from an EMBL/GenBank/DDBJ whole genome shotgun (WGS) entry which is preliminary data.</text>
</comment>
<accession>A0A0W8EBE5</accession>